<organism evidence="1 2">
    <name type="scientific">Ktedonobacter robiniae</name>
    <dbReference type="NCBI Taxonomy" id="2778365"/>
    <lineage>
        <taxon>Bacteria</taxon>
        <taxon>Bacillati</taxon>
        <taxon>Chloroflexota</taxon>
        <taxon>Ktedonobacteria</taxon>
        <taxon>Ktedonobacterales</taxon>
        <taxon>Ktedonobacteraceae</taxon>
        <taxon>Ktedonobacter</taxon>
    </lineage>
</organism>
<protein>
    <recommendedName>
        <fullName evidence="3">N-acetyltransferase domain-containing protein</fullName>
    </recommendedName>
</protein>
<evidence type="ECO:0008006" key="3">
    <source>
        <dbReference type="Google" id="ProtNLM"/>
    </source>
</evidence>
<comment type="caution">
    <text evidence="1">The sequence shown here is derived from an EMBL/GenBank/DDBJ whole genome shotgun (WGS) entry which is preliminary data.</text>
</comment>
<accession>A0ABQ3V4B4</accession>
<keyword evidence="2" id="KW-1185">Reference proteome</keyword>
<reference evidence="1 2" key="1">
    <citation type="journal article" date="2021" name="Int. J. Syst. Evol. Microbiol.">
        <title>Reticulibacter mediterranei gen. nov., sp. nov., within the new family Reticulibacteraceae fam. nov., and Ktedonospora formicarum gen. nov., sp. nov., Ktedonobacter robiniae sp. nov., Dictyobacter formicarum sp. nov. and Dictyobacter arantiisoli sp. nov., belonging to the class Ktedonobacteria.</title>
        <authorList>
            <person name="Yabe S."/>
            <person name="Zheng Y."/>
            <person name="Wang C.M."/>
            <person name="Sakai Y."/>
            <person name="Abe K."/>
            <person name="Yokota A."/>
            <person name="Donadio S."/>
            <person name="Cavaletti L."/>
            <person name="Monciardini P."/>
        </authorList>
    </citation>
    <scope>NUCLEOTIDE SEQUENCE [LARGE SCALE GENOMIC DNA]</scope>
    <source>
        <strain evidence="1 2">SOSP1-30</strain>
    </source>
</reference>
<sequence length="81" mass="9119">MSEQEGEVRNALIDAPGIVTQYREGNLALQLLLTVIGWLLLQQSTVLELKAWGEAPETLADYRKLGFSTVKEEISYRRNLA</sequence>
<gene>
    <name evidence="1" type="ORF">KSB_82380</name>
</gene>
<dbReference type="EMBL" id="BNJG01000003">
    <property type="protein sequence ID" value="GHO59763.1"/>
    <property type="molecule type" value="Genomic_DNA"/>
</dbReference>
<evidence type="ECO:0000313" key="2">
    <source>
        <dbReference type="Proteomes" id="UP000654345"/>
    </source>
</evidence>
<dbReference type="Gene3D" id="3.40.630.30">
    <property type="match status" value="1"/>
</dbReference>
<dbReference type="Proteomes" id="UP000654345">
    <property type="component" value="Unassembled WGS sequence"/>
</dbReference>
<evidence type="ECO:0000313" key="1">
    <source>
        <dbReference type="EMBL" id="GHO59763.1"/>
    </source>
</evidence>
<name>A0ABQ3V4B4_9CHLR</name>
<proteinExistence type="predicted"/>
<dbReference type="RefSeq" id="WP_201375919.1">
    <property type="nucleotide sequence ID" value="NZ_BNJG01000003.1"/>
</dbReference>